<protein>
    <submittedName>
        <fullName evidence="1">Uncharacterized protein</fullName>
    </submittedName>
</protein>
<dbReference type="Gramene" id="Psat03G0137200-T1">
    <property type="protein sequence ID" value="KAI5425544.1"/>
    <property type="gene ID" value="KIW84_031372"/>
</dbReference>
<dbReference type="AlphaFoldDB" id="A0A9D5B0R0"/>
<evidence type="ECO:0000313" key="2">
    <source>
        <dbReference type="Proteomes" id="UP001058974"/>
    </source>
</evidence>
<gene>
    <name evidence="1" type="ORF">KIW84_031372</name>
</gene>
<name>A0A9D5B0R0_PEA</name>
<evidence type="ECO:0000313" key="1">
    <source>
        <dbReference type="EMBL" id="KAI5425544.1"/>
    </source>
</evidence>
<comment type="caution">
    <text evidence="1">The sequence shown here is derived from an EMBL/GenBank/DDBJ whole genome shotgun (WGS) entry which is preliminary data.</text>
</comment>
<keyword evidence="2" id="KW-1185">Reference proteome</keyword>
<proteinExistence type="predicted"/>
<dbReference type="EMBL" id="JAMSHJ010000003">
    <property type="protein sequence ID" value="KAI5425544.1"/>
    <property type="molecule type" value="Genomic_DNA"/>
</dbReference>
<reference evidence="1 2" key="1">
    <citation type="journal article" date="2022" name="Nat. Genet.">
        <title>Improved pea reference genome and pan-genome highlight genomic features and evolutionary characteristics.</title>
        <authorList>
            <person name="Yang T."/>
            <person name="Liu R."/>
            <person name="Luo Y."/>
            <person name="Hu S."/>
            <person name="Wang D."/>
            <person name="Wang C."/>
            <person name="Pandey M.K."/>
            <person name="Ge S."/>
            <person name="Xu Q."/>
            <person name="Li N."/>
            <person name="Li G."/>
            <person name="Huang Y."/>
            <person name="Saxena R.K."/>
            <person name="Ji Y."/>
            <person name="Li M."/>
            <person name="Yan X."/>
            <person name="He Y."/>
            <person name="Liu Y."/>
            <person name="Wang X."/>
            <person name="Xiang C."/>
            <person name="Varshney R.K."/>
            <person name="Ding H."/>
            <person name="Gao S."/>
            <person name="Zong X."/>
        </authorList>
    </citation>
    <scope>NUCLEOTIDE SEQUENCE [LARGE SCALE GENOMIC DNA]</scope>
    <source>
        <strain evidence="1 2">cv. Zhongwan 6</strain>
    </source>
</reference>
<accession>A0A9D5B0R0</accession>
<sequence>MQPIFHSGGFIHKNDQHSTAIIEDNGDEDEACANFVTYGQTCNNWVVVDVPTVIHRSKLVLNPIEYNDHTPSPNFDFPVFEVEEENDDEEVSDELSSLLEHEEKAIQPFEEQIEPVNLGFEVDMKEVKIESQLCPKVNKRLIDLLRDYSDVFAWSYL</sequence>
<organism evidence="1 2">
    <name type="scientific">Pisum sativum</name>
    <name type="common">Garden pea</name>
    <name type="synonym">Lathyrus oleraceus</name>
    <dbReference type="NCBI Taxonomy" id="3888"/>
    <lineage>
        <taxon>Eukaryota</taxon>
        <taxon>Viridiplantae</taxon>
        <taxon>Streptophyta</taxon>
        <taxon>Embryophyta</taxon>
        <taxon>Tracheophyta</taxon>
        <taxon>Spermatophyta</taxon>
        <taxon>Magnoliopsida</taxon>
        <taxon>eudicotyledons</taxon>
        <taxon>Gunneridae</taxon>
        <taxon>Pentapetalae</taxon>
        <taxon>rosids</taxon>
        <taxon>fabids</taxon>
        <taxon>Fabales</taxon>
        <taxon>Fabaceae</taxon>
        <taxon>Papilionoideae</taxon>
        <taxon>50 kb inversion clade</taxon>
        <taxon>NPAAA clade</taxon>
        <taxon>Hologalegina</taxon>
        <taxon>IRL clade</taxon>
        <taxon>Fabeae</taxon>
        <taxon>Lathyrus</taxon>
    </lineage>
</organism>
<dbReference type="Proteomes" id="UP001058974">
    <property type="component" value="Chromosome 3"/>
</dbReference>